<feature type="compositionally biased region" description="Polar residues" evidence="8">
    <location>
        <begin position="1060"/>
        <end position="1070"/>
    </location>
</feature>
<dbReference type="PROSITE" id="PS50082">
    <property type="entry name" value="WD_REPEATS_2"/>
    <property type="match status" value="1"/>
</dbReference>
<evidence type="ECO:0000256" key="1">
    <source>
        <dbReference type="ARBA" id="ARBA00004123"/>
    </source>
</evidence>
<dbReference type="InterPro" id="IPR036322">
    <property type="entry name" value="WD40_repeat_dom_sf"/>
</dbReference>
<feature type="region of interest" description="Disordered" evidence="8">
    <location>
        <begin position="800"/>
        <end position="921"/>
    </location>
</feature>
<reference evidence="11" key="1">
    <citation type="submission" date="2025-08" db="UniProtKB">
        <authorList>
            <consortium name="RefSeq"/>
        </authorList>
    </citation>
    <scope>IDENTIFICATION</scope>
</reference>
<dbReference type="GO" id="GO:0000127">
    <property type="term" value="C:transcription factor TFIIIC complex"/>
    <property type="evidence" value="ECO:0007669"/>
    <property type="project" value="TreeGrafter"/>
</dbReference>
<feature type="domain" description="C2H2-type" evidence="9">
    <location>
        <begin position="175"/>
        <end position="203"/>
    </location>
</feature>
<proteinExistence type="predicted"/>
<dbReference type="InterPro" id="IPR015943">
    <property type="entry name" value="WD40/YVTN_repeat-like_dom_sf"/>
</dbReference>
<dbReference type="GO" id="GO:0005634">
    <property type="term" value="C:nucleus"/>
    <property type="evidence" value="ECO:0007669"/>
    <property type="project" value="UniProtKB-SubCell"/>
</dbReference>
<name>A0A8B7ZF27_ACAPL</name>
<dbReference type="InterPro" id="IPR019775">
    <property type="entry name" value="WD40_repeat_CS"/>
</dbReference>
<evidence type="ECO:0000313" key="10">
    <source>
        <dbReference type="Proteomes" id="UP000694845"/>
    </source>
</evidence>
<evidence type="ECO:0000256" key="7">
    <source>
        <dbReference type="PROSITE-ProRule" id="PRU00221"/>
    </source>
</evidence>
<keyword evidence="5" id="KW-0539">Nucleus</keyword>
<dbReference type="PANTHER" id="PTHR15052:SF2">
    <property type="entry name" value="GENERAL TRANSCRIPTION FACTOR 3C POLYPEPTIDE 2"/>
    <property type="match status" value="1"/>
</dbReference>
<keyword evidence="2 7" id="KW-0853">WD repeat</keyword>
<feature type="compositionally biased region" description="Polar residues" evidence="8">
    <location>
        <begin position="110"/>
        <end position="129"/>
    </location>
</feature>
<feature type="region of interest" description="Disordered" evidence="8">
    <location>
        <begin position="192"/>
        <end position="306"/>
    </location>
</feature>
<evidence type="ECO:0000313" key="11">
    <source>
        <dbReference type="RefSeq" id="XP_022103592.1"/>
    </source>
</evidence>
<evidence type="ECO:0000256" key="2">
    <source>
        <dbReference type="ARBA" id="ARBA00022574"/>
    </source>
</evidence>
<feature type="region of interest" description="Disordered" evidence="8">
    <location>
        <begin position="110"/>
        <end position="131"/>
    </location>
</feature>
<dbReference type="GO" id="GO:0006383">
    <property type="term" value="P:transcription by RNA polymerase III"/>
    <property type="evidence" value="ECO:0007669"/>
    <property type="project" value="TreeGrafter"/>
</dbReference>
<dbReference type="FunFam" id="3.30.160.60:FF:000270">
    <property type="entry name" value="Zinc finger protein 512"/>
    <property type="match status" value="1"/>
</dbReference>
<feature type="compositionally biased region" description="Basic and acidic residues" evidence="8">
    <location>
        <begin position="244"/>
        <end position="261"/>
    </location>
</feature>
<protein>
    <submittedName>
        <fullName evidence="11">Uncharacterized protein LOC110986205 isoform X2</fullName>
    </submittedName>
</protein>
<dbReference type="PROSITE" id="PS50294">
    <property type="entry name" value="WD_REPEATS_REGION"/>
    <property type="match status" value="1"/>
</dbReference>
<dbReference type="InterPro" id="IPR013087">
    <property type="entry name" value="Znf_C2H2_type"/>
</dbReference>
<evidence type="ECO:0000259" key="9">
    <source>
        <dbReference type="PROSITE" id="PS50157"/>
    </source>
</evidence>
<keyword evidence="6" id="KW-0862">Zinc</keyword>
<evidence type="ECO:0000256" key="4">
    <source>
        <dbReference type="ARBA" id="ARBA00023163"/>
    </source>
</evidence>
<dbReference type="Gene3D" id="3.30.160.60">
    <property type="entry name" value="Classic Zinc Finger"/>
    <property type="match status" value="2"/>
</dbReference>
<accession>A0A8B7ZF27</accession>
<dbReference type="SMART" id="SM00355">
    <property type="entry name" value="ZnF_C2H2"/>
    <property type="match status" value="3"/>
</dbReference>
<sequence>MRGGERRTKVDLSSDNDVEEIPDFRKASCLDAADRKTHTAQIALWEAQFQQLSYAKCPYCYCRRTQMKSILNHFKLCSSKRPDCYSCRHCSKEFQSAAGLKYHLMAAHGDTSNQAGSSENASESPQPNHANLPLMLRKLGKLTCRNEGCGKTFTTVNGFLYHRNICGKKGTDAQFKCELCDKMYHSKAGVSYHMKTSHAPPPEETVPSKTPPEQKDEGGGRSKRKAAQRALSSMHELTQNLMESSKEGEGRRKDRATNDHRQKTKKKKSSLEDKDSGSDGEFTDCHFQEDSEDSIISEDSDSDVPVMSRERRHVNYRHPSIKELIPVFIEMAHSERVRKLDLCTSSASSAAEAIKVDWSAWTPLSQSESSPYLPQVQESVHFTLGGKEAGQEPSSLALFQTSSSEAGTGQSLNLFVGGPVWSMAWCPHPAGATTESEYAVISCHLSPKDHHYATKTYVGPGAVQLWSFSGLQEPQSQPKCQLVCCMAHEYGCIWDLKWCPSGCWQAGSADPSALSRLGMLALACSDGSVRLVNIPTADCVEKLTDARLSPTVLRMQPSVTLRPQHQALSATYGQCWCVDWAPDSGHTKIAAGFSRGTVAVWDLLSQSPLLRVSGPDGVYALPYCLFEAHDTRVVSLSWCPYDANFVATASFDRCVKFWDVRTPEVALASYLHGPYTSCKWMNYFNVVAASHDCSSGILNRASCYFTEGKVTEIGQKRLFTSKSTCWNVDYSDWLNSLLLCSDSGDVLFLVLPKLDKCAKKDDRKRRTWLVYSTTIHQASPSAETPPSECTVVTASVGSVAKSSRPSGELPSTSSLSDVQTSQHTTGCSTAPNQLLADSANAEQVNDHGSTTEEERTSPEQAKFAVSASSDSQSVEPHRDESLVNLHRNANSVRTHTGREVERRVQEDGHQPSKPQKLDGTDVLTEDNRLSTNHETHRMRTADAGASSSAAQLINRLVSVITTAENCTAQNEQQRGLMTAACQDHQDPDAIQHQGPEHGRNQGPEPVRHLEPETVIKKEPEMISHDTWCSVTHSATHSIPVSCEPVSDAVHSEQHSPVAESGTTWRRPTASSADSVHISFKDAPMDDFSNEDWLKASRAASSDTDTTSSCDGCNQPMSVAVHRACFNPNLGTHTWILSGGQTGIVRAHSLKALQLKTAINKIRNRAGGKNSLFNSVTFNSSISL</sequence>
<dbReference type="InterPro" id="IPR036236">
    <property type="entry name" value="Znf_C2H2_sf"/>
</dbReference>
<dbReference type="AlphaFoldDB" id="A0A8B7ZF27"/>
<dbReference type="SUPFAM" id="SSF50978">
    <property type="entry name" value="WD40 repeat-like"/>
    <property type="match status" value="1"/>
</dbReference>
<keyword evidence="3" id="KW-0677">Repeat</keyword>
<dbReference type="OrthoDB" id="4703at2759"/>
<dbReference type="SMART" id="SM00320">
    <property type="entry name" value="WD40"/>
    <property type="match status" value="4"/>
</dbReference>
<dbReference type="Gene3D" id="2.130.10.10">
    <property type="entry name" value="YVTN repeat-like/Quinoprotein amine dehydrogenase"/>
    <property type="match status" value="1"/>
</dbReference>
<feature type="repeat" description="WD" evidence="7">
    <location>
        <begin position="626"/>
        <end position="668"/>
    </location>
</feature>
<keyword evidence="6" id="KW-0479">Metal-binding</keyword>
<gene>
    <name evidence="11" type="primary">LOC110986205</name>
</gene>
<evidence type="ECO:0000256" key="6">
    <source>
        <dbReference type="PROSITE-ProRule" id="PRU00042"/>
    </source>
</evidence>
<feature type="domain" description="C2H2-type" evidence="9">
    <location>
        <begin position="85"/>
        <end position="113"/>
    </location>
</feature>
<evidence type="ECO:0000256" key="3">
    <source>
        <dbReference type="ARBA" id="ARBA00022737"/>
    </source>
</evidence>
<organism evidence="10 11">
    <name type="scientific">Acanthaster planci</name>
    <name type="common">Crown-of-thorns starfish</name>
    <dbReference type="NCBI Taxonomy" id="133434"/>
    <lineage>
        <taxon>Eukaryota</taxon>
        <taxon>Metazoa</taxon>
        <taxon>Echinodermata</taxon>
        <taxon>Eleutherozoa</taxon>
        <taxon>Asterozoa</taxon>
        <taxon>Asteroidea</taxon>
        <taxon>Valvatacea</taxon>
        <taxon>Valvatida</taxon>
        <taxon>Acanthasteridae</taxon>
        <taxon>Acanthaster</taxon>
    </lineage>
</organism>
<dbReference type="InterPro" id="IPR052416">
    <property type="entry name" value="GTF3C_component"/>
</dbReference>
<keyword evidence="4" id="KW-0804">Transcription</keyword>
<feature type="compositionally biased region" description="Acidic residues" evidence="8">
    <location>
        <begin position="290"/>
        <end position="302"/>
    </location>
</feature>
<feature type="compositionally biased region" description="Basic and acidic residues" evidence="8">
    <location>
        <begin position="269"/>
        <end position="289"/>
    </location>
</feature>
<dbReference type="GO" id="GO:0008270">
    <property type="term" value="F:zinc ion binding"/>
    <property type="evidence" value="ECO:0007669"/>
    <property type="project" value="UniProtKB-KW"/>
</dbReference>
<feature type="compositionally biased region" description="Basic and acidic residues" evidence="8">
    <location>
        <begin position="896"/>
        <end position="921"/>
    </location>
</feature>
<dbReference type="PANTHER" id="PTHR15052">
    <property type="entry name" value="RNA POLYMERASE III TRANSCRIPTION INITIATION FACTOR COMPLEX SUBUNIT"/>
    <property type="match status" value="1"/>
</dbReference>
<dbReference type="PROSITE" id="PS00028">
    <property type="entry name" value="ZINC_FINGER_C2H2_1"/>
    <property type="match status" value="2"/>
</dbReference>
<dbReference type="InterPro" id="IPR001680">
    <property type="entry name" value="WD40_rpt"/>
</dbReference>
<dbReference type="Pfam" id="PF00400">
    <property type="entry name" value="WD40"/>
    <property type="match status" value="2"/>
</dbReference>
<dbReference type="RefSeq" id="XP_022103592.1">
    <property type="nucleotide sequence ID" value="XM_022247900.1"/>
</dbReference>
<dbReference type="PROSITE" id="PS50157">
    <property type="entry name" value="ZINC_FINGER_C2H2_2"/>
    <property type="match status" value="2"/>
</dbReference>
<comment type="subcellular location">
    <subcellularLocation>
        <location evidence="1">Nucleus</location>
    </subcellularLocation>
</comment>
<evidence type="ECO:0000256" key="8">
    <source>
        <dbReference type="SAM" id="MobiDB-lite"/>
    </source>
</evidence>
<keyword evidence="10" id="KW-1185">Reference proteome</keyword>
<feature type="compositionally biased region" description="Polar residues" evidence="8">
    <location>
        <begin position="800"/>
        <end position="832"/>
    </location>
</feature>
<dbReference type="GeneID" id="110986205"/>
<dbReference type="PROSITE" id="PS00678">
    <property type="entry name" value="WD_REPEATS_1"/>
    <property type="match status" value="1"/>
</dbReference>
<evidence type="ECO:0000256" key="5">
    <source>
        <dbReference type="ARBA" id="ARBA00023242"/>
    </source>
</evidence>
<dbReference type="Proteomes" id="UP000694845">
    <property type="component" value="Unplaced"/>
</dbReference>
<feature type="region of interest" description="Disordered" evidence="8">
    <location>
        <begin position="1048"/>
        <end position="1070"/>
    </location>
</feature>
<keyword evidence="6" id="KW-0863">Zinc-finger</keyword>
<dbReference type="SUPFAM" id="SSF57667">
    <property type="entry name" value="beta-beta-alpha zinc fingers"/>
    <property type="match status" value="2"/>
</dbReference>
<dbReference type="CTD" id="2976"/>